<evidence type="ECO:0000256" key="1">
    <source>
        <dbReference type="ARBA" id="ARBA00004196"/>
    </source>
</evidence>
<dbReference type="GO" id="GO:1901678">
    <property type="term" value="P:iron coordination entity transport"/>
    <property type="evidence" value="ECO:0007669"/>
    <property type="project" value="UniProtKB-ARBA"/>
</dbReference>
<dbReference type="Proteomes" id="UP000258927">
    <property type="component" value="Chromosome"/>
</dbReference>
<protein>
    <recommendedName>
        <fullName evidence="7">Fe/B12 periplasmic-binding domain-containing protein</fullName>
    </recommendedName>
</protein>
<accession>A0A2R4MFU0</accession>
<evidence type="ECO:0000313" key="9">
    <source>
        <dbReference type="Proteomes" id="UP000258927"/>
    </source>
</evidence>
<feature type="domain" description="Fe/B12 periplasmic-binding" evidence="7">
    <location>
        <begin position="45"/>
        <end position="310"/>
    </location>
</feature>
<name>A0A2R4MFU0_9HYPH</name>
<evidence type="ECO:0000256" key="2">
    <source>
        <dbReference type="ARBA" id="ARBA00008814"/>
    </source>
</evidence>
<comment type="similarity">
    <text evidence="2">Belongs to the bacterial solute-binding protein 8 family.</text>
</comment>
<sequence length="322" mass="34917">MKNLIKTALAATLVLVSGTFAMAQSFPLTIEHKFGTSTIEEMPERVASIDYAGADDLLALGIQPVTIRYWYGDYDSVVWPWAAPLLTTEPTILRGDLDFEAIAAAQPDVIIGLWSGITAKDYERLSLIAPVVAVPEGVGDYALPWDERALIAARAVGKAELGQQKVQSIRDQLAQVKEKHPEWHNKTVAVATAWDGTPGVYASNDIRPLLLSNMGLSTPQKIDDVVGDAFWTELSPEALSPLDVDVLIWLSSTGDFEPIMNLVARPFMSVAKEGREVFLGKEVTGAFSHASLLSLPYTIDRLEAAIEAALDGDPATNADDRN</sequence>
<dbReference type="RefSeq" id="WP_117395951.1">
    <property type="nucleotide sequence ID" value="NZ_CP021330.1"/>
</dbReference>
<dbReference type="KEGG" id="mmyr:MXMO3_02320"/>
<dbReference type="SUPFAM" id="SSF53807">
    <property type="entry name" value="Helical backbone' metal receptor"/>
    <property type="match status" value="1"/>
</dbReference>
<comment type="subcellular location">
    <subcellularLocation>
        <location evidence="1">Cell envelope</location>
    </subcellularLocation>
</comment>
<dbReference type="PANTHER" id="PTHR30532:SF24">
    <property type="entry name" value="FERRIC ENTEROBACTIN-BINDING PERIPLASMIC PROTEIN FEPB"/>
    <property type="match status" value="1"/>
</dbReference>
<dbReference type="InterPro" id="IPR051313">
    <property type="entry name" value="Bact_iron-sidero_bind"/>
</dbReference>
<keyword evidence="9" id="KW-1185">Reference proteome</keyword>
<feature type="signal peptide" evidence="6">
    <location>
        <begin position="1"/>
        <end position="23"/>
    </location>
</feature>
<gene>
    <name evidence="8" type="ORF">MXMO3_02320</name>
</gene>
<feature type="chain" id="PRO_5015319546" description="Fe/B12 periplasmic-binding domain-containing protein" evidence="6">
    <location>
        <begin position="24"/>
        <end position="322"/>
    </location>
</feature>
<dbReference type="STRING" id="1122213.GCA_000423365_02639"/>
<dbReference type="InterPro" id="IPR002491">
    <property type="entry name" value="ABC_transptr_periplasmic_BD"/>
</dbReference>
<evidence type="ECO:0000256" key="4">
    <source>
        <dbReference type="ARBA" id="ARBA00022496"/>
    </source>
</evidence>
<dbReference type="Gene3D" id="3.40.50.1980">
    <property type="entry name" value="Nitrogenase molybdenum iron protein domain"/>
    <property type="match status" value="2"/>
</dbReference>
<dbReference type="AlphaFoldDB" id="A0A2R4MFU0"/>
<evidence type="ECO:0000259" key="7">
    <source>
        <dbReference type="PROSITE" id="PS50983"/>
    </source>
</evidence>
<reference evidence="8 9" key="1">
    <citation type="submission" date="2017-05" db="EMBL/GenBank/DDBJ databases">
        <title>Genome Analysis of Maritalea myrionectae HL2708#5.</title>
        <authorList>
            <consortium name="Cotde Inc.-PKNU"/>
            <person name="Jang D."/>
            <person name="Oh H.-M."/>
        </authorList>
    </citation>
    <scope>NUCLEOTIDE SEQUENCE [LARGE SCALE GENOMIC DNA]</scope>
    <source>
        <strain evidence="8 9">HL2708#5</strain>
    </source>
</reference>
<keyword evidence="5 6" id="KW-0732">Signal</keyword>
<dbReference type="Pfam" id="PF01497">
    <property type="entry name" value="Peripla_BP_2"/>
    <property type="match status" value="1"/>
</dbReference>
<evidence type="ECO:0000256" key="6">
    <source>
        <dbReference type="SAM" id="SignalP"/>
    </source>
</evidence>
<evidence type="ECO:0000256" key="5">
    <source>
        <dbReference type="ARBA" id="ARBA00022729"/>
    </source>
</evidence>
<keyword evidence="4" id="KW-0408">Iron</keyword>
<dbReference type="EMBL" id="CP021330">
    <property type="protein sequence ID" value="AVX04833.1"/>
    <property type="molecule type" value="Genomic_DNA"/>
</dbReference>
<evidence type="ECO:0000256" key="3">
    <source>
        <dbReference type="ARBA" id="ARBA00022448"/>
    </source>
</evidence>
<organism evidence="8 9">
    <name type="scientific">Maritalea myrionectae</name>
    <dbReference type="NCBI Taxonomy" id="454601"/>
    <lineage>
        <taxon>Bacteria</taxon>
        <taxon>Pseudomonadati</taxon>
        <taxon>Pseudomonadota</taxon>
        <taxon>Alphaproteobacteria</taxon>
        <taxon>Hyphomicrobiales</taxon>
        <taxon>Devosiaceae</taxon>
        <taxon>Maritalea</taxon>
    </lineage>
</organism>
<keyword evidence="4" id="KW-0406">Ion transport</keyword>
<keyword evidence="4" id="KW-0410">Iron transport</keyword>
<dbReference type="GO" id="GO:0030288">
    <property type="term" value="C:outer membrane-bounded periplasmic space"/>
    <property type="evidence" value="ECO:0007669"/>
    <property type="project" value="TreeGrafter"/>
</dbReference>
<dbReference type="PROSITE" id="PS50983">
    <property type="entry name" value="FE_B12_PBP"/>
    <property type="match status" value="1"/>
</dbReference>
<proteinExistence type="inferred from homology"/>
<evidence type="ECO:0000313" key="8">
    <source>
        <dbReference type="EMBL" id="AVX04833.1"/>
    </source>
</evidence>
<keyword evidence="3" id="KW-0813">Transport</keyword>
<dbReference type="PANTHER" id="PTHR30532">
    <property type="entry name" value="IRON III DICITRATE-BINDING PERIPLASMIC PROTEIN"/>
    <property type="match status" value="1"/>
</dbReference>